<comment type="caution">
    <text evidence="1">The sequence shown here is derived from an EMBL/GenBank/DDBJ whole genome shotgun (WGS) entry which is preliminary data.</text>
</comment>
<sequence>MGVMSRADGSTGIDTTTLEGLQSMLNVANPYVQVFRSAGDIIRDNGAQDLRVRILSSRGGRQYTKPTTNEIVALSIGDDFENGANRDIVVQKLDGHLHRINETHPAYMPLQYSILFPYGTYGWRRSIEFTQATNANREGVSMLEFYAFRLQF</sequence>
<evidence type="ECO:0000313" key="1">
    <source>
        <dbReference type="EMBL" id="KAI8550671.1"/>
    </source>
</evidence>
<reference evidence="1" key="1">
    <citation type="submission" date="2022-02" db="EMBL/GenBank/DDBJ databases">
        <title>Plant Genome Project.</title>
        <authorList>
            <person name="Zhang R.-G."/>
        </authorList>
    </citation>
    <scope>NUCLEOTIDE SEQUENCE</scope>
    <source>
        <strain evidence="1">AT1</strain>
    </source>
</reference>
<organism evidence="1 2">
    <name type="scientific">Rhododendron molle</name>
    <name type="common">Chinese azalea</name>
    <name type="synonym">Azalea mollis</name>
    <dbReference type="NCBI Taxonomy" id="49168"/>
    <lineage>
        <taxon>Eukaryota</taxon>
        <taxon>Viridiplantae</taxon>
        <taxon>Streptophyta</taxon>
        <taxon>Embryophyta</taxon>
        <taxon>Tracheophyta</taxon>
        <taxon>Spermatophyta</taxon>
        <taxon>Magnoliopsida</taxon>
        <taxon>eudicotyledons</taxon>
        <taxon>Gunneridae</taxon>
        <taxon>Pentapetalae</taxon>
        <taxon>asterids</taxon>
        <taxon>Ericales</taxon>
        <taxon>Ericaceae</taxon>
        <taxon>Ericoideae</taxon>
        <taxon>Rhodoreae</taxon>
        <taxon>Rhododendron</taxon>
    </lineage>
</organism>
<protein>
    <submittedName>
        <fullName evidence="1">Uncharacterized protein</fullName>
    </submittedName>
</protein>
<keyword evidence="2" id="KW-1185">Reference proteome</keyword>
<dbReference type="EMBL" id="CM046393">
    <property type="protein sequence ID" value="KAI8550671.1"/>
    <property type="molecule type" value="Genomic_DNA"/>
</dbReference>
<name>A0ACC0NCS1_RHOML</name>
<dbReference type="Proteomes" id="UP001062846">
    <property type="component" value="Chromosome 6"/>
</dbReference>
<evidence type="ECO:0000313" key="2">
    <source>
        <dbReference type="Proteomes" id="UP001062846"/>
    </source>
</evidence>
<proteinExistence type="predicted"/>
<accession>A0ACC0NCS1</accession>
<gene>
    <name evidence="1" type="ORF">RHMOL_Rhmol06G0125800</name>
</gene>